<reference evidence="1" key="2">
    <citation type="submission" date="2015-02" db="UniProtKB">
        <authorList>
            <consortium name="EnsemblMetazoa"/>
        </authorList>
    </citation>
    <scope>IDENTIFICATION</scope>
</reference>
<keyword evidence="2" id="KW-1185">Reference proteome</keyword>
<dbReference type="Proteomes" id="UP000014500">
    <property type="component" value="Unassembled WGS sequence"/>
</dbReference>
<dbReference type="EMBL" id="JH431455">
    <property type="status" value="NOT_ANNOTATED_CDS"/>
    <property type="molecule type" value="Genomic_DNA"/>
</dbReference>
<reference evidence="2" key="1">
    <citation type="submission" date="2011-05" db="EMBL/GenBank/DDBJ databases">
        <authorList>
            <person name="Richards S.R."/>
            <person name="Qu J."/>
            <person name="Jiang H."/>
            <person name="Jhangiani S.N."/>
            <person name="Agravi P."/>
            <person name="Goodspeed R."/>
            <person name="Gross S."/>
            <person name="Mandapat C."/>
            <person name="Jackson L."/>
            <person name="Mathew T."/>
            <person name="Pu L."/>
            <person name="Thornton R."/>
            <person name="Saada N."/>
            <person name="Wilczek-Boney K.B."/>
            <person name="Lee S."/>
            <person name="Kovar C."/>
            <person name="Wu Y."/>
            <person name="Scherer S.E."/>
            <person name="Worley K.C."/>
            <person name="Muzny D.M."/>
            <person name="Gibbs R."/>
        </authorList>
    </citation>
    <scope>NUCLEOTIDE SEQUENCE</scope>
    <source>
        <strain evidence="2">Brora</strain>
    </source>
</reference>
<protein>
    <submittedName>
        <fullName evidence="1">Uncharacterized protein</fullName>
    </submittedName>
</protein>
<dbReference type="HOGENOM" id="CLU_1300914_0_0_1"/>
<sequence length="197" mass="22130">LKRNPFDSDDENRNLFSFKFVLKVYNRINLEERVSGHSASLGPITSVVGSSSTSSFTNVPRLSHTPTTADFQPPYFPPPYNHLPPQQQLDFHAHHVNTDPYLNSLHPASQQHYHQLHAPQRHDVLARRDSDAAAALHLQTNMHAGLPGYDSATRRSDYSAVRRPDVLMHHHGLGDQDSLILHNANLPTLEDGQMAKI</sequence>
<accession>T1JIM4</accession>
<evidence type="ECO:0000313" key="2">
    <source>
        <dbReference type="Proteomes" id="UP000014500"/>
    </source>
</evidence>
<proteinExistence type="predicted"/>
<evidence type="ECO:0000313" key="1">
    <source>
        <dbReference type="EnsemblMetazoa" id="SMAR013705-PA"/>
    </source>
</evidence>
<dbReference type="STRING" id="126957.T1JIM4"/>
<dbReference type="PhylomeDB" id="T1JIM4"/>
<dbReference type="AlphaFoldDB" id="T1JIM4"/>
<organism evidence="1 2">
    <name type="scientific">Strigamia maritima</name>
    <name type="common">European centipede</name>
    <name type="synonym">Geophilus maritimus</name>
    <dbReference type="NCBI Taxonomy" id="126957"/>
    <lineage>
        <taxon>Eukaryota</taxon>
        <taxon>Metazoa</taxon>
        <taxon>Ecdysozoa</taxon>
        <taxon>Arthropoda</taxon>
        <taxon>Myriapoda</taxon>
        <taxon>Chilopoda</taxon>
        <taxon>Pleurostigmophora</taxon>
        <taxon>Geophilomorpha</taxon>
        <taxon>Linotaeniidae</taxon>
        <taxon>Strigamia</taxon>
    </lineage>
</organism>
<name>T1JIM4_STRMM</name>
<dbReference type="EnsemblMetazoa" id="SMAR013705-RA">
    <property type="protein sequence ID" value="SMAR013705-PA"/>
    <property type="gene ID" value="SMAR013705"/>
</dbReference>
<dbReference type="eggNOG" id="ENOG502SUA8">
    <property type="taxonomic scope" value="Eukaryota"/>
</dbReference>